<dbReference type="Gene3D" id="2.30.29.30">
    <property type="entry name" value="Pleckstrin-homology domain (PH domain)/Phosphotyrosine-binding domain (PTB)"/>
    <property type="match status" value="1"/>
</dbReference>
<feature type="region of interest" description="Disordered" evidence="4">
    <location>
        <begin position="445"/>
        <end position="470"/>
    </location>
</feature>
<dbReference type="SMART" id="SM00454">
    <property type="entry name" value="SAM"/>
    <property type="match status" value="2"/>
</dbReference>
<dbReference type="EMBL" id="HBUF01146514">
    <property type="protein sequence ID" value="CAG6647327.1"/>
    <property type="molecule type" value="Transcribed_RNA"/>
</dbReference>
<dbReference type="SUPFAM" id="SSF50729">
    <property type="entry name" value="PH domain-like"/>
    <property type="match status" value="1"/>
</dbReference>
<dbReference type="Pfam" id="PF00640">
    <property type="entry name" value="PID"/>
    <property type="match status" value="1"/>
</dbReference>
<evidence type="ECO:0000259" key="6">
    <source>
        <dbReference type="PROSITE" id="PS50105"/>
    </source>
</evidence>
<protein>
    <submittedName>
        <fullName evidence="7">Ankyrin repeat and sterile alpha motif domain-containing protein 1B</fullName>
    </submittedName>
</protein>
<feature type="region of interest" description="Disordered" evidence="4">
    <location>
        <begin position="1017"/>
        <end position="1071"/>
    </location>
</feature>
<sequence>MGKDQELLEASRNGNIQVVDKILSQRAKRSGPLASLRRGPGANVQDSSGYSALHHAALNGHKEIVELLLTNEASVNIVDTKGSSPLHLAAWTGNLDIVRLLLCHGPSVPNVNLMTKDNETALHCASQYGHTPVVSLLLEHGCDPTIRNSRSETPLDLASQYGRLETVDTLVRTHPALIMAYNSRALSSVFPASPLHLASRNGHRSVVARLIQAGLDVNIRTASGTALHEAALCGKLEVVKTLLENGADLRITDSNHNTVLDLLKQFPPHAVQDISAIVHHYWYDTRDDHVPPIPVPPLGSPYENVKLKFSHSSPGASPSPWGDHGRDRRTSALSSASIKSMDPYHRHAPTSTVGLSRSLRETYSYFSDDLSCPQDLEDSLSVCSTASSSGGGSFYPSSNASKISPTPPKKPPRRNLSVSPSHLMSDLSVASAVMSYEFLVSGGGTRSVSDTDDMQLPCTPRGHPLRRGKSADHCTDFKLRYSSTIDIDGSPPSSLLTRGQSEDLIDSGKYQPIAITAVSENGPMRTTNPKRKLRRLTQDNGAQENTDPSKSLTSLLKRGDLPFKKIDPKEFMPQPITVERILSPSSDRSNITSKSSDSTNGTSSSNGTPLNGYVMYKRDDYTIVNDRIRVLSSGIGVTQGWPLSPTHYQQPPTPEHPPPSARQAEQTIQDRIRPLSQEYNNLKRKSRDMETETEEELLMLVFQDNSSLSSSVMSERSVSTQMDSLTPDVPYAGLLKGSVVDKPSSSTTTNKAERPTSLNQLKSVYDDTTPQPPSSTTESNAGAASVLSPFDEQEEWARISEIMATFGTGLVKESTGFVTELEQEFQARLGLSRSGSLTDTGSPLMPPLEAPSSESSVETPQVKKTVASVTEWLDSLSLLEYKEKFVEYGYDNVHFMNGILTDSDLIDMGISNATHRETLLKSVESLPTNVKDVQAIIKKTSDKSDEDQIQVWLASIRLESYIDTFKKNLFSEMERIKKIWEVELTAVLEISKPAHRKRILVSLDRLSSGPNLEQIHSEVTKSSNNHSSVTTTKEKPQVPTKPNLNGTSGSETLRRNHKKSRPAPLPPPLQKELEESKKLKAIENAGENENNASSTSTKSNTTITTSSTNSTKSSESRSGESLKQSAQNLVNGSVMYMAKYLGSTVVKDKSTESNQQSIQKMRKQSKAEELVNTPEVLLSISHEGVKFLNPLNKSLVCEHEVRNIYCACVDPDDSAHFGYITKDHESGAHYTHVFFVKNSVQVSEILTTLGQAQEIDSHLSASMKSPAKPNNTTDSNTNSSHSTTPGHVRSRSINQVTPGTPPSVQHSRSLSVHEGSYLNGSGVIGEISIGKAPIACTEEL</sequence>
<feature type="compositionally biased region" description="Pro residues" evidence="4">
    <location>
        <begin position="651"/>
        <end position="660"/>
    </location>
</feature>
<feature type="compositionally biased region" description="Low complexity" evidence="4">
    <location>
        <begin position="1270"/>
        <end position="1284"/>
    </location>
</feature>
<feature type="repeat" description="ANK" evidence="3">
    <location>
        <begin position="117"/>
        <end position="149"/>
    </location>
</feature>
<feature type="compositionally biased region" description="Basic and acidic residues" evidence="4">
    <location>
        <begin position="557"/>
        <end position="570"/>
    </location>
</feature>
<reference evidence="7" key="1">
    <citation type="submission" date="2021-05" db="EMBL/GenBank/DDBJ databases">
        <authorList>
            <person name="Alioto T."/>
            <person name="Alioto T."/>
            <person name="Gomez Garrido J."/>
        </authorList>
    </citation>
    <scope>NUCLEOTIDE SEQUENCE</scope>
</reference>
<feature type="domain" description="PID" evidence="5">
    <location>
        <begin position="1132"/>
        <end position="1252"/>
    </location>
</feature>
<dbReference type="Gene3D" id="1.10.150.50">
    <property type="entry name" value="Transcription Factor, Ets-1"/>
    <property type="match status" value="2"/>
</dbReference>
<dbReference type="InterPro" id="IPR001660">
    <property type="entry name" value="SAM"/>
</dbReference>
<dbReference type="InterPro" id="IPR013761">
    <property type="entry name" value="SAM/pointed_sf"/>
</dbReference>
<feature type="compositionally biased region" description="Polar residues" evidence="4">
    <location>
        <begin position="743"/>
        <end position="762"/>
    </location>
</feature>
<dbReference type="PROSITE" id="PS50297">
    <property type="entry name" value="ANK_REP_REGION"/>
    <property type="match status" value="5"/>
</dbReference>
<dbReference type="Pfam" id="PF07647">
    <property type="entry name" value="SAM_2"/>
    <property type="match status" value="1"/>
</dbReference>
<proteinExistence type="predicted"/>
<feature type="region of interest" description="Disordered" evidence="4">
    <location>
        <begin position="309"/>
        <end position="352"/>
    </location>
</feature>
<dbReference type="PROSITE" id="PS50088">
    <property type="entry name" value="ANK_REPEAT"/>
    <property type="match status" value="5"/>
</dbReference>
<feature type="region of interest" description="Disordered" evidence="4">
    <location>
        <begin position="832"/>
        <end position="859"/>
    </location>
</feature>
<dbReference type="GO" id="GO:0005829">
    <property type="term" value="C:cytosol"/>
    <property type="evidence" value="ECO:0007669"/>
    <property type="project" value="TreeGrafter"/>
</dbReference>
<feature type="region of interest" description="Disordered" evidence="4">
    <location>
        <begin position="641"/>
        <end position="666"/>
    </location>
</feature>
<feature type="domain" description="SAM" evidence="6">
    <location>
        <begin position="864"/>
        <end position="929"/>
    </location>
</feature>
<dbReference type="PANTHER" id="PTHR24174">
    <property type="entry name" value="ANKYRIN REPEAT AND STERILE ALPHA MOTIF DOMAIN-CONTAINING PROTEIN 1"/>
    <property type="match status" value="1"/>
</dbReference>
<evidence type="ECO:0000256" key="4">
    <source>
        <dbReference type="SAM" id="MobiDB-lite"/>
    </source>
</evidence>
<dbReference type="InterPro" id="IPR033635">
    <property type="entry name" value="ANKS1/Caskin"/>
</dbReference>
<dbReference type="PRINTS" id="PR01415">
    <property type="entry name" value="ANKYRIN"/>
</dbReference>
<name>A0A8D8W531_9HEMI</name>
<dbReference type="InterPro" id="IPR036770">
    <property type="entry name" value="Ankyrin_rpt-contain_sf"/>
</dbReference>
<feature type="compositionally biased region" description="Polar residues" evidence="4">
    <location>
        <begin position="1291"/>
        <end position="1310"/>
    </location>
</feature>
<dbReference type="Gene3D" id="1.25.40.20">
    <property type="entry name" value="Ankyrin repeat-containing domain"/>
    <property type="match status" value="2"/>
</dbReference>
<evidence type="ECO:0000256" key="3">
    <source>
        <dbReference type="PROSITE-ProRule" id="PRU00023"/>
    </source>
</evidence>
<dbReference type="SMART" id="SM00248">
    <property type="entry name" value="ANK"/>
    <property type="match status" value="7"/>
</dbReference>
<dbReference type="PROSITE" id="PS01179">
    <property type="entry name" value="PID"/>
    <property type="match status" value="1"/>
</dbReference>
<feature type="region of interest" description="Disordered" evidence="4">
    <location>
        <begin position="736"/>
        <end position="786"/>
    </location>
</feature>
<feature type="compositionally biased region" description="Low complexity" evidence="4">
    <location>
        <begin position="592"/>
        <end position="608"/>
    </location>
</feature>
<keyword evidence="1" id="KW-0677">Repeat</keyword>
<feature type="repeat" description="ANK" evidence="3">
    <location>
        <begin position="190"/>
        <end position="222"/>
    </location>
</feature>
<dbReference type="PROSITE" id="PS50105">
    <property type="entry name" value="SAM_DOMAIN"/>
    <property type="match status" value="2"/>
</dbReference>
<feature type="region of interest" description="Disordered" evidence="4">
    <location>
        <begin position="1084"/>
        <end position="1124"/>
    </location>
</feature>
<feature type="domain" description="SAM" evidence="6">
    <location>
        <begin position="944"/>
        <end position="1009"/>
    </location>
</feature>
<accession>A0A8D8W531</accession>
<evidence type="ECO:0000256" key="1">
    <source>
        <dbReference type="ARBA" id="ARBA00022737"/>
    </source>
</evidence>
<feature type="region of interest" description="Disordered" evidence="4">
    <location>
        <begin position="1259"/>
        <end position="1310"/>
    </location>
</feature>
<dbReference type="InterPro" id="IPR002110">
    <property type="entry name" value="Ankyrin_rpt"/>
</dbReference>
<feature type="compositionally biased region" description="Polar residues" evidence="4">
    <location>
        <begin position="1020"/>
        <end position="1031"/>
    </location>
</feature>
<dbReference type="Pfam" id="PF00536">
    <property type="entry name" value="SAM_1"/>
    <property type="match status" value="1"/>
</dbReference>
<dbReference type="InterPro" id="IPR006020">
    <property type="entry name" value="PTB/PI_dom"/>
</dbReference>
<feature type="repeat" description="ANK" evidence="3">
    <location>
        <begin position="222"/>
        <end position="254"/>
    </location>
</feature>
<keyword evidence="2 3" id="KW-0040">ANK repeat</keyword>
<evidence type="ECO:0000313" key="7">
    <source>
        <dbReference type="EMBL" id="CAG6647327.1"/>
    </source>
</evidence>
<feature type="repeat" description="ANK" evidence="3">
    <location>
        <begin position="48"/>
        <end position="80"/>
    </location>
</feature>
<feature type="repeat" description="ANK" evidence="3">
    <location>
        <begin position="81"/>
        <end position="113"/>
    </location>
</feature>
<dbReference type="Pfam" id="PF12796">
    <property type="entry name" value="Ank_2"/>
    <property type="match status" value="3"/>
</dbReference>
<feature type="region of interest" description="Disordered" evidence="4">
    <location>
        <begin position="389"/>
        <end position="419"/>
    </location>
</feature>
<dbReference type="EMBL" id="HBUF01146513">
    <property type="protein sequence ID" value="CAG6647325.1"/>
    <property type="molecule type" value="Transcribed_RNA"/>
</dbReference>
<dbReference type="SMART" id="SM00462">
    <property type="entry name" value="PTB"/>
    <property type="match status" value="1"/>
</dbReference>
<feature type="compositionally biased region" description="Low complexity" evidence="4">
    <location>
        <begin position="1084"/>
        <end position="1113"/>
    </location>
</feature>
<feature type="compositionally biased region" description="Polar residues" evidence="4">
    <location>
        <begin position="1040"/>
        <end position="1051"/>
    </location>
</feature>
<dbReference type="InterPro" id="IPR011993">
    <property type="entry name" value="PH-like_dom_sf"/>
</dbReference>
<dbReference type="SUPFAM" id="SSF47769">
    <property type="entry name" value="SAM/Pointed domain"/>
    <property type="match status" value="2"/>
</dbReference>
<dbReference type="SUPFAM" id="SSF48403">
    <property type="entry name" value="Ankyrin repeat"/>
    <property type="match status" value="1"/>
</dbReference>
<feature type="region of interest" description="Disordered" evidence="4">
    <location>
        <begin position="518"/>
        <end position="613"/>
    </location>
</feature>
<evidence type="ECO:0000259" key="5">
    <source>
        <dbReference type="PROSITE" id="PS01179"/>
    </source>
</evidence>
<feature type="compositionally biased region" description="Polar residues" evidence="4">
    <location>
        <begin position="538"/>
        <end position="554"/>
    </location>
</feature>
<dbReference type="PANTHER" id="PTHR24174:SF1">
    <property type="entry name" value="IP14385P"/>
    <property type="match status" value="1"/>
</dbReference>
<evidence type="ECO:0000256" key="2">
    <source>
        <dbReference type="ARBA" id="ARBA00023043"/>
    </source>
</evidence>
<organism evidence="7">
    <name type="scientific">Cacopsylla melanoneura</name>
    <dbReference type="NCBI Taxonomy" id="428564"/>
    <lineage>
        <taxon>Eukaryota</taxon>
        <taxon>Metazoa</taxon>
        <taxon>Ecdysozoa</taxon>
        <taxon>Arthropoda</taxon>
        <taxon>Hexapoda</taxon>
        <taxon>Insecta</taxon>
        <taxon>Pterygota</taxon>
        <taxon>Neoptera</taxon>
        <taxon>Paraneoptera</taxon>
        <taxon>Hemiptera</taxon>
        <taxon>Sternorrhyncha</taxon>
        <taxon>Psylloidea</taxon>
        <taxon>Psyllidae</taxon>
        <taxon>Psyllinae</taxon>
        <taxon>Cacopsylla</taxon>
    </lineage>
</organism>